<dbReference type="AlphaFoldDB" id="A0AA88QA63"/>
<accession>A0AA88QA63</accession>
<protein>
    <recommendedName>
        <fullName evidence="6">DUF659 domain-containing protein</fullName>
    </recommendedName>
</protein>
<dbReference type="Proteomes" id="UP001187471">
    <property type="component" value="Unassembled WGS sequence"/>
</dbReference>
<reference evidence="4" key="1">
    <citation type="submission" date="2022-12" db="EMBL/GenBank/DDBJ databases">
        <title>Draft genome assemblies for two species of Escallonia (Escalloniales).</title>
        <authorList>
            <person name="Chanderbali A."/>
            <person name="Dervinis C."/>
            <person name="Anghel I."/>
            <person name="Soltis D."/>
            <person name="Soltis P."/>
            <person name="Zapata F."/>
        </authorList>
    </citation>
    <scope>NUCLEOTIDE SEQUENCE</scope>
    <source>
        <strain evidence="4">UCBG92.1500</strain>
        <tissue evidence="4">Leaf</tissue>
    </source>
</reference>
<dbReference type="InterPro" id="IPR008906">
    <property type="entry name" value="HATC_C_dom"/>
</dbReference>
<keyword evidence="5" id="KW-1185">Reference proteome</keyword>
<evidence type="ECO:0000313" key="4">
    <source>
        <dbReference type="EMBL" id="KAK2965448.1"/>
    </source>
</evidence>
<dbReference type="PANTHER" id="PTHR32166">
    <property type="entry name" value="OSJNBA0013A04.12 PROTEIN"/>
    <property type="match status" value="1"/>
</dbReference>
<dbReference type="SUPFAM" id="SSF53098">
    <property type="entry name" value="Ribonuclease H-like"/>
    <property type="match status" value="1"/>
</dbReference>
<sequence length="895" mass="99520">MATSEVSTNVQDHGTALDEKKKKVKCNYCSKVVSGFSRLKCHIGGIRGDVAPCEEVPTGVKEIMRTMLLETKRGTLSKEVGELYHPNLPLKRPNGVTLNKVEASQSAGSGSSKRVTDPVSVNNKRGSVHSSKRRMDSQAVASGIEDSSPWEVQKCIARFFYETGIDFSAARTPSFQRMINATVGCGQDGYQIPTFQAFKGCILKSEVKEMQQYVKEIRHSWASTGCSILLDGWVDGKGRNLINILVDCPRGAIYLRSSDISAFASDVDAMQLFFDDVLEEVGIESVVQIMTYSTSACMEAVGKRLMDKHRTVFWTVSASHCIELMLDKIGMMDLIKGILDNAKSITKFIHSHAAVLKLMRNHTRGRDLVKPSKFTSAVPFLTVENMVLEKENLRKLFHSSEWNASIWASTSVGRRVADLVASRSFWTGAKMVVKATIPLVRVLDLLIEGDKHQLGYIYETIDQAKETIKEEFENKASQYRQFWTAIDEIWNEHLHSHLHSAGYFLNPSLIYSSGFFSDPEVASGLLCCIVRMAENQDVQDLITAQVDEFRVAKGAFGEGSATNRRYNIPPALWWSTFGGECPELQRLAIRILSQTCTGASKYDLKRRQAEELLTKGRNPVEQQKLSDLTFVHYNLQLRNFEAGASNNFLSDEIDPMSDWVVDAAQEMSSHDGEPTLMDLECEDTINPCGLLSGEVPHSCCPKEELGLEELLDLFQAAATKATSIGKDGIKSVTCRYASVRMFRSHAAFEYPDSSTSFSNSETQLTNAREIGEGNSSLEVRKLQQQLQEEMELHAILENAIKKNDKELFSQSCLPHQLGHVSCLDEYSAPNGNSTMSTIKDCVFKKQGETRSVLSVVIAHALVPVNRSRSVSKSYEIHGPCSNMKSGRDQSQTGDN</sequence>
<feature type="region of interest" description="Disordered" evidence="1">
    <location>
        <begin position="102"/>
        <end position="142"/>
    </location>
</feature>
<dbReference type="GO" id="GO:0046983">
    <property type="term" value="F:protein dimerization activity"/>
    <property type="evidence" value="ECO:0007669"/>
    <property type="project" value="InterPro"/>
</dbReference>
<name>A0AA88QA63_9ASTE</name>
<evidence type="ECO:0000259" key="3">
    <source>
        <dbReference type="Pfam" id="PF05699"/>
    </source>
</evidence>
<feature type="compositionally biased region" description="Polar residues" evidence="1">
    <location>
        <begin position="102"/>
        <end position="125"/>
    </location>
</feature>
<evidence type="ECO:0000256" key="1">
    <source>
        <dbReference type="SAM" id="MobiDB-lite"/>
    </source>
</evidence>
<gene>
    <name evidence="4" type="ORF">RJ640_008242</name>
</gene>
<evidence type="ECO:0000313" key="5">
    <source>
        <dbReference type="Proteomes" id="UP001187471"/>
    </source>
</evidence>
<organism evidence="4 5">
    <name type="scientific">Escallonia rubra</name>
    <dbReference type="NCBI Taxonomy" id="112253"/>
    <lineage>
        <taxon>Eukaryota</taxon>
        <taxon>Viridiplantae</taxon>
        <taxon>Streptophyta</taxon>
        <taxon>Embryophyta</taxon>
        <taxon>Tracheophyta</taxon>
        <taxon>Spermatophyta</taxon>
        <taxon>Magnoliopsida</taxon>
        <taxon>eudicotyledons</taxon>
        <taxon>Gunneridae</taxon>
        <taxon>Pentapetalae</taxon>
        <taxon>asterids</taxon>
        <taxon>campanulids</taxon>
        <taxon>Escalloniales</taxon>
        <taxon>Escalloniaceae</taxon>
        <taxon>Escallonia</taxon>
    </lineage>
</organism>
<dbReference type="Pfam" id="PF05699">
    <property type="entry name" value="Dimer_Tnp_hAT"/>
    <property type="match status" value="1"/>
</dbReference>
<evidence type="ECO:0008006" key="6">
    <source>
        <dbReference type="Google" id="ProtNLM"/>
    </source>
</evidence>
<feature type="domain" description="HAT C-terminal dimerisation" evidence="3">
    <location>
        <begin position="567"/>
        <end position="635"/>
    </location>
</feature>
<evidence type="ECO:0000259" key="2">
    <source>
        <dbReference type="Pfam" id="PF04937"/>
    </source>
</evidence>
<feature type="compositionally biased region" description="Polar residues" evidence="1">
    <location>
        <begin position="882"/>
        <end position="895"/>
    </location>
</feature>
<comment type="caution">
    <text evidence="4">The sequence shown here is derived from an EMBL/GenBank/DDBJ whole genome shotgun (WGS) entry which is preliminary data.</text>
</comment>
<proteinExistence type="predicted"/>
<feature type="domain" description="DUF659" evidence="2">
    <location>
        <begin position="193"/>
        <end position="345"/>
    </location>
</feature>
<dbReference type="InterPro" id="IPR007021">
    <property type="entry name" value="DUF659"/>
</dbReference>
<feature type="region of interest" description="Disordered" evidence="1">
    <location>
        <begin position="873"/>
        <end position="895"/>
    </location>
</feature>
<dbReference type="PANTHER" id="PTHR32166:SF63">
    <property type="entry name" value="HAT TRANSPOSON SUPERFAMILY PROTEIN"/>
    <property type="match status" value="1"/>
</dbReference>
<dbReference type="InterPro" id="IPR012337">
    <property type="entry name" value="RNaseH-like_sf"/>
</dbReference>
<dbReference type="EMBL" id="JAVXUO010003219">
    <property type="protein sequence ID" value="KAK2965448.1"/>
    <property type="molecule type" value="Genomic_DNA"/>
</dbReference>
<dbReference type="Pfam" id="PF04937">
    <property type="entry name" value="DUF659"/>
    <property type="match status" value="1"/>
</dbReference>